<feature type="active site" description="GMP-histidine intermediate" evidence="18">
    <location>
        <position position="56"/>
    </location>
</feature>
<dbReference type="InterPro" id="IPR003203">
    <property type="entry name" value="CobU/CobP"/>
</dbReference>
<evidence type="ECO:0000313" key="20">
    <source>
        <dbReference type="EMBL" id="PZW27463.1"/>
    </source>
</evidence>
<evidence type="ECO:0000256" key="11">
    <source>
        <dbReference type="ARBA" id="ARBA00022679"/>
    </source>
</evidence>
<proteinExistence type="inferred from homology"/>
<dbReference type="GO" id="GO:0005524">
    <property type="term" value="F:ATP binding"/>
    <property type="evidence" value="ECO:0007669"/>
    <property type="project" value="UniProtKB-KW"/>
</dbReference>
<feature type="binding site" evidence="19">
    <location>
        <position position="90"/>
    </location>
    <ligand>
        <name>GTP</name>
        <dbReference type="ChEBI" id="CHEBI:37565"/>
    </ligand>
</feature>
<reference evidence="20 21" key="1">
    <citation type="submission" date="2018-06" db="EMBL/GenBank/DDBJ databases">
        <title>Genomic Encyclopedia of Archaeal and Bacterial Type Strains, Phase II (KMG-II): from individual species to whole genera.</title>
        <authorList>
            <person name="Goeker M."/>
        </authorList>
    </citation>
    <scope>NUCLEOTIDE SEQUENCE [LARGE SCALE GENOMIC DNA]</scope>
    <source>
        <strain evidence="20 21">ATCC BAA-1881</strain>
    </source>
</reference>
<dbReference type="GO" id="GO:0009236">
    <property type="term" value="P:cobalamin biosynthetic process"/>
    <property type="evidence" value="ECO:0007669"/>
    <property type="project" value="UniProtKB-UniPathway"/>
</dbReference>
<evidence type="ECO:0000313" key="21">
    <source>
        <dbReference type="Proteomes" id="UP000248806"/>
    </source>
</evidence>
<dbReference type="SUPFAM" id="SSF52540">
    <property type="entry name" value="P-loop containing nucleoside triphosphate hydrolases"/>
    <property type="match status" value="1"/>
</dbReference>
<dbReference type="RefSeq" id="WP_111323909.1">
    <property type="nucleotide sequence ID" value="NZ_BIFX01000001.1"/>
</dbReference>
<evidence type="ECO:0000256" key="13">
    <source>
        <dbReference type="ARBA" id="ARBA00022777"/>
    </source>
</evidence>
<evidence type="ECO:0000256" key="3">
    <source>
        <dbReference type="ARBA" id="ARBA00001522"/>
    </source>
</evidence>
<comment type="catalytic activity">
    <reaction evidence="2">
        <text>adenosylcob(III)inamide phosphate + GTP + H(+) = adenosylcob(III)inamide-GDP + diphosphate</text>
        <dbReference type="Rhea" id="RHEA:22712"/>
        <dbReference type="ChEBI" id="CHEBI:15378"/>
        <dbReference type="ChEBI" id="CHEBI:33019"/>
        <dbReference type="ChEBI" id="CHEBI:37565"/>
        <dbReference type="ChEBI" id="CHEBI:58502"/>
        <dbReference type="ChEBI" id="CHEBI:60487"/>
        <dbReference type="EC" id="2.7.7.62"/>
    </reaction>
</comment>
<comment type="similarity">
    <text evidence="7">Belongs to the CobU/CobP family.</text>
</comment>
<keyword evidence="11 20" id="KW-0808">Transferase</keyword>
<dbReference type="UniPathway" id="UPA00148">
    <property type="reaction ID" value="UER00236"/>
</dbReference>
<keyword evidence="20" id="KW-0548">Nucleotidyltransferase</keyword>
<evidence type="ECO:0000256" key="15">
    <source>
        <dbReference type="ARBA" id="ARBA00023134"/>
    </source>
</evidence>
<accession>A0A326U492</accession>
<evidence type="ECO:0000256" key="19">
    <source>
        <dbReference type="PIRSR" id="PIRSR006135-2"/>
    </source>
</evidence>
<keyword evidence="10" id="KW-0169">Cobalamin biosynthesis</keyword>
<keyword evidence="12 19" id="KW-0547">Nucleotide-binding</keyword>
<dbReference type="InterPro" id="IPR027417">
    <property type="entry name" value="P-loop_NTPase"/>
</dbReference>
<comment type="catalytic activity">
    <reaction evidence="3">
        <text>adenosylcob(III)inamide + GTP = adenosylcob(III)inamide phosphate + GDP + H(+)</text>
        <dbReference type="Rhea" id="RHEA:15765"/>
        <dbReference type="ChEBI" id="CHEBI:2480"/>
        <dbReference type="ChEBI" id="CHEBI:15378"/>
        <dbReference type="ChEBI" id="CHEBI:37565"/>
        <dbReference type="ChEBI" id="CHEBI:58189"/>
        <dbReference type="ChEBI" id="CHEBI:58502"/>
        <dbReference type="EC" id="2.7.1.156"/>
    </reaction>
</comment>
<evidence type="ECO:0000256" key="8">
    <source>
        <dbReference type="ARBA" id="ARBA00012016"/>
    </source>
</evidence>
<dbReference type="Proteomes" id="UP000248806">
    <property type="component" value="Unassembled WGS sequence"/>
</dbReference>
<evidence type="ECO:0000256" key="7">
    <source>
        <dbReference type="ARBA" id="ARBA00007490"/>
    </source>
</evidence>
<sequence length="201" mass="22471">MSEPVKPPRLILVLGGARSGKSSYAELLAARSGCPVAYIATATADDNEMRERIRRHQDARPAEWVTIEEPYDLEAAFRRGCERADVVLLDCVTLWVSNWLLRDGRLVEGEQATAEALFNTEIVQQVDKLLRAFAEADESKRLILVSNEVGLGLVPPYPIGRVYRDTLGRVNMRLARAADAVYLLVAGLPLDVRRLRAEMPW</sequence>
<dbReference type="AlphaFoldDB" id="A0A326U492"/>
<dbReference type="CDD" id="cd00544">
    <property type="entry name" value="CobU"/>
    <property type="match status" value="1"/>
</dbReference>
<gene>
    <name evidence="20" type="ORF">EI42_03550</name>
</gene>
<protein>
    <recommendedName>
        <fullName evidence="16">Adenosylcobinamide kinase</fullName>
        <ecNumber evidence="8">2.7.1.156</ecNumber>
        <ecNumber evidence="9">2.7.7.62</ecNumber>
    </recommendedName>
    <alternativeName>
        <fullName evidence="17">Adenosylcobinamide-phosphate guanylyltransferase</fullName>
    </alternativeName>
</protein>
<keyword evidence="14" id="KW-0067">ATP-binding</keyword>
<keyword evidence="21" id="KW-1185">Reference proteome</keyword>
<dbReference type="NCBIfam" id="NF004469">
    <property type="entry name" value="PRK05800.1"/>
    <property type="match status" value="1"/>
</dbReference>
<feature type="binding site" evidence="19">
    <location>
        <begin position="15"/>
        <end position="22"/>
    </location>
    <ligand>
        <name>GTP</name>
        <dbReference type="ChEBI" id="CHEBI:37565"/>
    </ligand>
</feature>
<evidence type="ECO:0000256" key="1">
    <source>
        <dbReference type="ARBA" id="ARBA00000312"/>
    </source>
</evidence>
<dbReference type="PANTHER" id="PTHR34848">
    <property type="match status" value="1"/>
</dbReference>
<organism evidence="20 21">
    <name type="scientific">Thermosporothrix hazakensis</name>
    <dbReference type="NCBI Taxonomy" id="644383"/>
    <lineage>
        <taxon>Bacteria</taxon>
        <taxon>Bacillati</taxon>
        <taxon>Chloroflexota</taxon>
        <taxon>Ktedonobacteria</taxon>
        <taxon>Ktedonobacterales</taxon>
        <taxon>Thermosporotrichaceae</taxon>
        <taxon>Thermosporothrix</taxon>
    </lineage>
</organism>
<dbReference type="PANTHER" id="PTHR34848:SF1">
    <property type="entry name" value="BIFUNCTIONAL ADENOSYLCOBALAMIN BIOSYNTHESIS PROTEIN COBU"/>
    <property type="match status" value="1"/>
</dbReference>
<evidence type="ECO:0000256" key="6">
    <source>
        <dbReference type="ARBA" id="ARBA00005159"/>
    </source>
</evidence>
<evidence type="ECO:0000256" key="14">
    <source>
        <dbReference type="ARBA" id="ARBA00022840"/>
    </source>
</evidence>
<evidence type="ECO:0000256" key="12">
    <source>
        <dbReference type="ARBA" id="ARBA00022741"/>
    </source>
</evidence>
<comment type="function">
    <text evidence="4">Catalyzes ATP-dependent phosphorylation of adenosylcobinamide and addition of GMP to adenosylcobinamide phosphate.</text>
</comment>
<feature type="binding site" evidence="19">
    <location>
        <position position="68"/>
    </location>
    <ligand>
        <name>GTP</name>
        <dbReference type="ChEBI" id="CHEBI:37565"/>
    </ligand>
</feature>
<evidence type="ECO:0000256" key="17">
    <source>
        <dbReference type="ARBA" id="ARBA00030571"/>
    </source>
</evidence>
<dbReference type="EC" id="2.7.1.156" evidence="8"/>
<dbReference type="Pfam" id="PF02283">
    <property type="entry name" value="CobU"/>
    <property type="match status" value="1"/>
</dbReference>
<comment type="caution">
    <text evidence="20">The sequence shown here is derived from an EMBL/GenBank/DDBJ whole genome shotgun (WGS) entry which is preliminary data.</text>
</comment>
<evidence type="ECO:0000256" key="10">
    <source>
        <dbReference type="ARBA" id="ARBA00022573"/>
    </source>
</evidence>
<keyword evidence="13 20" id="KW-0418">Kinase</keyword>
<dbReference type="EC" id="2.7.7.62" evidence="9"/>
<comment type="pathway">
    <text evidence="6">Cofactor biosynthesis; adenosylcobalamin biosynthesis; adenosylcobalamin from cob(II)yrinate a,c-diamide: step 5/7.</text>
</comment>
<keyword evidence="15 19" id="KW-0342">GTP-binding</keyword>
<comment type="pathway">
    <text evidence="5">Cofactor biosynthesis; adenosylcobalamin biosynthesis; adenosylcobalamin from cob(II)yrinate a,c-diamide: step 6/7.</text>
</comment>
<evidence type="ECO:0000256" key="18">
    <source>
        <dbReference type="PIRSR" id="PIRSR006135-1"/>
    </source>
</evidence>
<name>A0A326U492_THEHA</name>
<dbReference type="EMBL" id="QKUF01000012">
    <property type="protein sequence ID" value="PZW27463.1"/>
    <property type="molecule type" value="Genomic_DNA"/>
</dbReference>
<evidence type="ECO:0000256" key="2">
    <source>
        <dbReference type="ARBA" id="ARBA00000711"/>
    </source>
</evidence>
<dbReference type="GO" id="GO:0008820">
    <property type="term" value="F:cobinamide phosphate guanylyltransferase activity"/>
    <property type="evidence" value="ECO:0007669"/>
    <property type="project" value="UniProtKB-EC"/>
</dbReference>
<dbReference type="GO" id="GO:0005525">
    <property type="term" value="F:GTP binding"/>
    <property type="evidence" value="ECO:0007669"/>
    <property type="project" value="UniProtKB-KW"/>
</dbReference>
<evidence type="ECO:0000256" key="4">
    <source>
        <dbReference type="ARBA" id="ARBA00003889"/>
    </source>
</evidence>
<evidence type="ECO:0000256" key="16">
    <source>
        <dbReference type="ARBA" id="ARBA00029570"/>
    </source>
</evidence>
<evidence type="ECO:0000256" key="5">
    <source>
        <dbReference type="ARBA" id="ARBA00004692"/>
    </source>
</evidence>
<dbReference type="GO" id="GO:0043752">
    <property type="term" value="F:adenosylcobinamide kinase activity"/>
    <property type="evidence" value="ECO:0007669"/>
    <property type="project" value="UniProtKB-EC"/>
</dbReference>
<feature type="binding site" evidence="19">
    <location>
        <begin position="40"/>
        <end position="42"/>
    </location>
    <ligand>
        <name>GTP</name>
        <dbReference type="ChEBI" id="CHEBI:37565"/>
    </ligand>
</feature>
<comment type="catalytic activity">
    <reaction evidence="1">
        <text>adenosylcob(III)inamide + ATP = adenosylcob(III)inamide phosphate + ADP + H(+)</text>
        <dbReference type="Rhea" id="RHEA:15769"/>
        <dbReference type="ChEBI" id="CHEBI:2480"/>
        <dbReference type="ChEBI" id="CHEBI:15378"/>
        <dbReference type="ChEBI" id="CHEBI:30616"/>
        <dbReference type="ChEBI" id="CHEBI:58502"/>
        <dbReference type="ChEBI" id="CHEBI:456216"/>
        <dbReference type="EC" id="2.7.1.156"/>
    </reaction>
</comment>
<evidence type="ECO:0000256" key="9">
    <source>
        <dbReference type="ARBA" id="ARBA00012523"/>
    </source>
</evidence>
<dbReference type="Gene3D" id="3.40.50.300">
    <property type="entry name" value="P-loop containing nucleotide triphosphate hydrolases"/>
    <property type="match status" value="1"/>
</dbReference>
<dbReference type="PIRSF" id="PIRSF006135">
    <property type="entry name" value="CobU"/>
    <property type="match status" value="1"/>
</dbReference>
<dbReference type="OrthoDB" id="9799422at2"/>